<evidence type="ECO:0000313" key="9">
    <source>
        <dbReference type="Proteomes" id="UP000217182"/>
    </source>
</evidence>
<evidence type="ECO:0000313" key="8">
    <source>
        <dbReference type="EMBL" id="ATA21072.1"/>
    </source>
</evidence>
<organism evidence="8 9">
    <name type="scientific">Gibbsiella quercinecans</name>
    <dbReference type="NCBI Taxonomy" id="929813"/>
    <lineage>
        <taxon>Bacteria</taxon>
        <taxon>Pseudomonadati</taxon>
        <taxon>Pseudomonadota</taxon>
        <taxon>Gammaproteobacteria</taxon>
        <taxon>Enterobacterales</taxon>
        <taxon>Yersiniaceae</taxon>
        <taxon>Gibbsiella</taxon>
    </lineage>
</organism>
<dbReference type="AlphaFoldDB" id="A0A250B566"/>
<feature type="transmembrane region" description="Helical" evidence="6">
    <location>
        <begin position="297"/>
        <end position="314"/>
    </location>
</feature>
<keyword evidence="9" id="KW-1185">Reference proteome</keyword>
<dbReference type="InterPro" id="IPR020846">
    <property type="entry name" value="MFS_dom"/>
</dbReference>
<proteinExistence type="predicted"/>
<evidence type="ECO:0000256" key="4">
    <source>
        <dbReference type="ARBA" id="ARBA00022989"/>
    </source>
</evidence>
<protein>
    <recommendedName>
        <fullName evidence="7">Major facilitator superfamily (MFS) profile domain-containing protein</fullName>
    </recommendedName>
</protein>
<reference evidence="8 9" key="1">
    <citation type="submission" date="2016-01" db="EMBL/GenBank/DDBJ databases">
        <authorList>
            <person name="Oliw E.H."/>
        </authorList>
    </citation>
    <scope>NUCLEOTIDE SEQUENCE [LARGE SCALE GENOMIC DNA]</scope>
    <source>
        <strain evidence="8 9">FRB97</strain>
    </source>
</reference>
<feature type="transmembrane region" description="Helical" evidence="6">
    <location>
        <begin position="335"/>
        <end position="356"/>
    </location>
</feature>
<dbReference type="Pfam" id="PF07690">
    <property type="entry name" value="MFS_1"/>
    <property type="match status" value="1"/>
</dbReference>
<dbReference type="InterPro" id="IPR036259">
    <property type="entry name" value="MFS_trans_sf"/>
</dbReference>
<keyword evidence="5 6" id="KW-0472">Membrane</keyword>
<feature type="transmembrane region" description="Helical" evidence="6">
    <location>
        <begin position="109"/>
        <end position="135"/>
    </location>
</feature>
<sequence>MSYAPLFGVIAKDLGIAFPEAVQLMTYFMLFSNLSFFISGPFIDRFTPAISIIVSIILSFVPTLATLWVGNSYASVAIIRILQGCAVGFCMAATVPLIMQWFPGKQRAFALGITGAFIPLGAMLSVVIAPVIYTLLGNWKLSMAAISLFALVSLIYCLIIFSIARNKAPLLMDEAPGTDEIADNAPGEGLFKAALLSRYTWIGIAATFAANWALQSVFSLTPSYFSEPEPIGLGLGPIAGGSLTAVLQVASVIAPVVGGYIAGKYFNGRPGGIIMVAMVLTTVYGAIQFQQVYRQEAILMLCLILPGFGIGMLMPMLQAKIAESYDHRIVGRMNGLWLGIGSFGGTVGLFVSAKALAATGNYISIINIIALVALIGLILSLFLNRRKEQKESHPTLEANKN</sequence>
<evidence type="ECO:0000256" key="2">
    <source>
        <dbReference type="ARBA" id="ARBA00022475"/>
    </source>
</evidence>
<evidence type="ECO:0000256" key="5">
    <source>
        <dbReference type="ARBA" id="ARBA00023136"/>
    </source>
</evidence>
<feature type="transmembrane region" description="Helical" evidence="6">
    <location>
        <begin position="238"/>
        <end position="261"/>
    </location>
</feature>
<evidence type="ECO:0000259" key="7">
    <source>
        <dbReference type="PROSITE" id="PS50850"/>
    </source>
</evidence>
<comment type="subcellular location">
    <subcellularLocation>
        <location evidence="1">Cell membrane</location>
        <topology evidence="1">Multi-pass membrane protein</topology>
    </subcellularLocation>
</comment>
<accession>A0A250B566</accession>
<dbReference type="EMBL" id="CP014136">
    <property type="protein sequence ID" value="ATA21072.1"/>
    <property type="molecule type" value="Genomic_DNA"/>
</dbReference>
<evidence type="ECO:0000256" key="6">
    <source>
        <dbReference type="SAM" id="Phobius"/>
    </source>
</evidence>
<feature type="transmembrane region" description="Helical" evidence="6">
    <location>
        <begin position="141"/>
        <end position="164"/>
    </location>
</feature>
<dbReference type="PANTHER" id="PTHR43124">
    <property type="entry name" value="PURINE EFFLUX PUMP PBUE"/>
    <property type="match status" value="1"/>
</dbReference>
<dbReference type="Gene3D" id="1.20.1250.20">
    <property type="entry name" value="MFS general substrate transporter like domains"/>
    <property type="match status" value="2"/>
</dbReference>
<feature type="domain" description="Major facilitator superfamily (MFS) profile" evidence="7">
    <location>
        <begin position="1"/>
        <end position="388"/>
    </location>
</feature>
<dbReference type="KEGG" id="gqu:AWC35_17935"/>
<dbReference type="Proteomes" id="UP000217182">
    <property type="component" value="Chromosome"/>
</dbReference>
<keyword evidence="2" id="KW-1003">Cell membrane</keyword>
<feature type="transmembrane region" description="Helical" evidence="6">
    <location>
        <begin position="362"/>
        <end position="383"/>
    </location>
</feature>
<name>A0A250B566_9GAMM</name>
<feature type="transmembrane region" description="Helical" evidence="6">
    <location>
        <begin position="50"/>
        <end position="69"/>
    </location>
</feature>
<dbReference type="PROSITE" id="PS50850">
    <property type="entry name" value="MFS"/>
    <property type="match status" value="1"/>
</dbReference>
<feature type="transmembrane region" description="Helical" evidence="6">
    <location>
        <begin position="199"/>
        <end position="218"/>
    </location>
</feature>
<dbReference type="GO" id="GO:0022857">
    <property type="term" value="F:transmembrane transporter activity"/>
    <property type="evidence" value="ECO:0007669"/>
    <property type="project" value="InterPro"/>
</dbReference>
<gene>
    <name evidence="8" type="ORF">AWC35_17935</name>
</gene>
<dbReference type="PANTHER" id="PTHR43124:SF3">
    <property type="entry name" value="CHLORAMPHENICOL EFFLUX PUMP RV0191"/>
    <property type="match status" value="1"/>
</dbReference>
<feature type="transmembrane region" description="Helical" evidence="6">
    <location>
        <begin position="24"/>
        <end position="43"/>
    </location>
</feature>
<feature type="transmembrane region" description="Helical" evidence="6">
    <location>
        <begin position="273"/>
        <end position="291"/>
    </location>
</feature>
<evidence type="ECO:0000256" key="1">
    <source>
        <dbReference type="ARBA" id="ARBA00004651"/>
    </source>
</evidence>
<dbReference type="SUPFAM" id="SSF103473">
    <property type="entry name" value="MFS general substrate transporter"/>
    <property type="match status" value="1"/>
</dbReference>
<dbReference type="GO" id="GO:0005886">
    <property type="term" value="C:plasma membrane"/>
    <property type="evidence" value="ECO:0007669"/>
    <property type="project" value="UniProtKB-SubCell"/>
</dbReference>
<dbReference type="InterPro" id="IPR011701">
    <property type="entry name" value="MFS"/>
</dbReference>
<keyword evidence="3 6" id="KW-0812">Transmembrane</keyword>
<keyword evidence="4 6" id="KW-1133">Transmembrane helix</keyword>
<dbReference type="InterPro" id="IPR050189">
    <property type="entry name" value="MFS_Efflux_Transporters"/>
</dbReference>
<evidence type="ECO:0000256" key="3">
    <source>
        <dbReference type="ARBA" id="ARBA00022692"/>
    </source>
</evidence>
<feature type="transmembrane region" description="Helical" evidence="6">
    <location>
        <begin position="81"/>
        <end position="102"/>
    </location>
</feature>